<name>A0A4C1VE53_EUMVA</name>
<organism evidence="1 2">
    <name type="scientific">Eumeta variegata</name>
    <name type="common">Bagworm moth</name>
    <name type="synonym">Eumeta japonica</name>
    <dbReference type="NCBI Taxonomy" id="151549"/>
    <lineage>
        <taxon>Eukaryota</taxon>
        <taxon>Metazoa</taxon>
        <taxon>Ecdysozoa</taxon>
        <taxon>Arthropoda</taxon>
        <taxon>Hexapoda</taxon>
        <taxon>Insecta</taxon>
        <taxon>Pterygota</taxon>
        <taxon>Neoptera</taxon>
        <taxon>Endopterygota</taxon>
        <taxon>Lepidoptera</taxon>
        <taxon>Glossata</taxon>
        <taxon>Ditrysia</taxon>
        <taxon>Tineoidea</taxon>
        <taxon>Psychidae</taxon>
        <taxon>Oiketicinae</taxon>
        <taxon>Eumeta</taxon>
    </lineage>
</organism>
<comment type="caution">
    <text evidence="1">The sequence shown here is derived from an EMBL/GenBank/DDBJ whole genome shotgun (WGS) entry which is preliminary data.</text>
</comment>
<dbReference type="AlphaFoldDB" id="A0A4C1VE53"/>
<gene>
    <name evidence="1" type="ORF">EVAR_23191_1</name>
</gene>
<sequence>MRAGQPLLTGLTNDNPIRVLTDKGSYHSLQAVRDSPSWKSRRHAYVVCGRCLSSTRTHRPMEWERDRSFRALARTLGSGGTRQCVMLFPSNPVAWRGTSRSRVVTKRAPVRATAVNKCRHLHARRQKGVDIGSVRTYPGDVAPSVINYHGGGGPPAGGDVMLIHFYVLYLLSAETF</sequence>
<keyword evidence="2" id="KW-1185">Reference proteome</keyword>
<proteinExistence type="predicted"/>
<accession>A0A4C1VE53</accession>
<protein>
    <submittedName>
        <fullName evidence="1">Uncharacterized protein</fullName>
    </submittedName>
</protein>
<dbReference type="EMBL" id="BGZK01000325">
    <property type="protein sequence ID" value="GBP36889.1"/>
    <property type="molecule type" value="Genomic_DNA"/>
</dbReference>
<evidence type="ECO:0000313" key="2">
    <source>
        <dbReference type="Proteomes" id="UP000299102"/>
    </source>
</evidence>
<evidence type="ECO:0000313" key="1">
    <source>
        <dbReference type="EMBL" id="GBP36889.1"/>
    </source>
</evidence>
<dbReference type="Proteomes" id="UP000299102">
    <property type="component" value="Unassembled WGS sequence"/>
</dbReference>
<reference evidence="1 2" key="1">
    <citation type="journal article" date="2019" name="Commun. Biol.">
        <title>The bagworm genome reveals a unique fibroin gene that provides high tensile strength.</title>
        <authorList>
            <person name="Kono N."/>
            <person name="Nakamura H."/>
            <person name="Ohtoshi R."/>
            <person name="Tomita M."/>
            <person name="Numata K."/>
            <person name="Arakawa K."/>
        </authorList>
    </citation>
    <scope>NUCLEOTIDE SEQUENCE [LARGE SCALE GENOMIC DNA]</scope>
</reference>